<dbReference type="Gene3D" id="3.90.550.50">
    <property type="match status" value="1"/>
</dbReference>
<keyword evidence="2" id="KW-0732">Signal</keyword>
<feature type="compositionally biased region" description="Low complexity" evidence="1">
    <location>
        <begin position="128"/>
        <end position="138"/>
    </location>
</feature>
<accession>A0ABM3RP00</accession>
<dbReference type="RefSeq" id="XP_056697345.1">
    <property type="nucleotide sequence ID" value="XM_056841367.1"/>
</dbReference>
<name>A0ABM3RP00_SPIOL</name>
<keyword evidence="3" id="KW-1185">Reference proteome</keyword>
<evidence type="ECO:0000256" key="1">
    <source>
        <dbReference type="SAM" id="MobiDB-lite"/>
    </source>
</evidence>
<organism evidence="3 4">
    <name type="scientific">Spinacia oleracea</name>
    <name type="common">Spinach</name>
    <dbReference type="NCBI Taxonomy" id="3562"/>
    <lineage>
        <taxon>Eukaryota</taxon>
        <taxon>Viridiplantae</taxon>
        <taxon>Streptophyta</taxon>
        <taxon>Embryophyta</taxon>
        <taxon>Tracheophyta</taxon>
        <taxon>Spermatophyta</taxon>
        <taxon>Magnoliopsida</taxon>
        <taxon>eudicotyledons</taxon>
        <taxon>Gunneridae</taxon>
        <taxon>Pentapetalae</taxon>
        <taxon>Caryophyllales</taxon>
        <taxon>Chenopodiaceae</taxon>
        <taxon>Chenopodioideae</taxon>
        <taxon>Anserineae</taxon>
        <taxon>Spinacia</taxon>
    </lineage>
</organism>
<dbReference type="Pfam" id="PF04646">
    <property type="entry name" value="DUF604"/>
    <property type="match status" value="1"/>
</dbReference>
<proteinExistence type="predicted"/>
<gene>
    <name evidence="4" type="primary">LOC130471315</name>
</gene>
<feature type="signal peptide" evidence="2">
    <location>
        <begin position="1"/>
        <end position="21"/>
    </location>
</feature>
<feature type="region of interest" description="Disordered" evidence="1">
    <location>
        <begin position="112"/>
        <end position="138"/>
    </location>
</feature>
<protein>
    <submittedName>
        <fullName evidence="4">Uncharacterized protein</fullName>
    </submittedName>
</protein>
<dbReference type="Proteomes" id="UP000813463">
    <property type="component" value="Chromosome 4"/>
</dbReference>
<feature type="chain" id="PRO_5047200829" evidence="2">
    <location>
        <begin position="22"/>
        <end position="585"/>
    </location>
</feature>
<dbReference type="GeneID" id="130471315"/>
<evidence type="ECO:0000256" key="2">
    <source>
        <dbReference type="SAM" id="SignalP"/>
    </source>
</evidence>
<feature type="compositionally biased region" description="Polar residues" evidence="1">
    <location>
        <begin position="116"/>
        <end position="127"/>
    </location>
</feature>
<dbReference type="PANTHER" id="PTHR10811">
    <property type="entry name" value="FRINGE-RELATED"/>
    <property type="match status" value="1"/>
</dbReference>
<evidence type="ECO:0000313" key="4">
    <source>
        <dbReference type="RefSeq" id="XP_056697345.1"/>
    </source>
</evidence>
<dbReference type="InterPro" id="IPR006740">
    <property type="entry name" value="DUF604"/>
</dbReference>
<evidence type="ECO:0000313" key="3">
    <source>
        <dbReference type="Proteomes" id="UP000813463"/>
    </source>
</evidence>
<reference evidence="4" key="2">
    <citation type="submission" date="2025-08" db="UniProtKB">
        <authorList>
            <consortium name="RefSeq"/>
        </authorList>
    </citation>
    <scope>IDENTIFICATION</scope>
    <source>
        <tissue evidence="4">Leaf</tissue>
    </source>
</reference>
<sequence>MMNKAILLVGLVALFLGGAFGQDVQQETFFRHPFHRLPHVLPHPHPHPHRPRVLPRPKYTGPLPPLPANLPEIVAGIDACKTDLDTYLFNSNHPGFLLFIFYTLLPNRQSDRSPQHLATSRHTLNTKNQNESNNVNYNNDPTNISHIVIGIASSVELWKYRKPYIESWWQPNITKGYLFLDREPTNFLPWPTSSSPPYRVSENTTKYKPYDKHPMKSFIRMVRVIVESVRETCGDQGIRWYVIADDDTILFLDNLVDVLQKYDHNKYFYIGGNSESLLSNFDHSFKMAFGGGGYAISRPLAVALAKNLDVCIKRYTDFYASDQFIQSCVADLGVSLTREKGFHQIDLHNDLLGFLSSHPQAPIISLHHLDRVDPLFPGMNRVEALNHLVKTANVDQSRLLQQTICYDKIKNWSFSIAWGYTSQIYEKIVPPSVLEMPLETFSAWKKPPQHPFIFNTRSLPKNPCDMPHVFFLQSLEKIDVKNQIVASYIQRGAKNVTHNCSRSSTSSSLPRDIVKVIVISPATKYFPEAGTRRECCDVVIDQVEKNVMRANADRARMDQLKLMGPLILTGILKSLYGTNNREAET</sequence>
<reference evidence="3" key="1">
    <citation type="journal article" date="2021" name="Nat. Commun.">
        <title>Genomic analyses provide insights into spinach domestication and the genetic basis of agronomic traits.</title>
        <authorList>
            <person name="Cai X."/>
            <person name="Sun X."/>
            <person name="Xu C."/>
            <person name="Sun H."/>
            <person name="Wang X."/>
            <person name="Ge C."/>
            <person name="Zhang Z."/>
            <person name="Wang Q."/>
            <person name="Fei Z."/>
            <person name="Jiao C."/>
            <person name="Wang Q."/>
        </authorList>
    </citation>
    <scope>NUCLEOTIDE SEQUENCE [LARGE SCALE GENOMIC DNA]</scope>
    <source>
        <strain evidence="3">cv. Varoflay</strain>
    </source>
</reference>